<protein>
    <recommendedName>
        <fullName evidence="4">Dolichyl-diphosphooligosaccharide--protein glycosyltransferase subunit 2</fullName>
    </recommendedName>
</protein>
<dbReference type="InParanoid" id="A0A4Q1BKN4"/>
<keyword evidence="3" id="KW-1185">Reference proteome</keyword>
<sequence>MLWTKVFSLLAIQTLVFASYYQVGNLTGPSTIKAGKKFTATLIIYEVSFFDVDLSVAWGLVDPSAEDVYNFGILLGVDTLIHKLSAGVHQVNYTLTTPTELLGPYTLAAYVTREAGQVLGPDRRQEALSCMGLVAPDNQDDFSIGTLIGVNALYPTFPHGLGQKTFQLSVPQDIHGPYTLRALLPYDSAENHEFGLNQLNWDLTIL</sequence>
<dbReference type="Pfam" id="PF19271">
    <property type="entry name" value="Nis1"/>
    <property type="match status" value="1"/>
</dbReference>
<dbReference type="EMBL" id="SDIL01000049">
    <property type="protein sequence ID" value="RXK38338.1"/>
    <property type="molecule type" value="Genomic_DNA"/>
</dbReference>
<gene>
    <name evidence="2" type="ORF">M231_04380</name>
</gene>
<proteinExistence type="predicted"/>
<dbReference type="VEuPathDB" id="FungiDB:TREMEDRAFT_62441"/>
<organism evidence="2 3">
    <name type="scientific">Tremella mesenterica</name>
    <name type="common">Jelly fungus</name>
    <dbReference type="NCBI Taxonomy" id="5217"/>
    <lineage>
        <taxon>Eukaryota</taxon>
        <taxon>Fungi</taxon>
        <taxon>Dikarya</taxon>
        <taxon>Basidiomycota</taxon>
        <taxon>Agaricomycotina</taxon>
        <taxon>Tremellomycetes</taxon>
        <taxon>Tremellales</taxon>
        <taxon>Tremellaceae</taxon>
        <taxon>Tremella</taxon>
    </lineage>
</organism>
<dbReference type="Proteomes" id="UP000289152">
    <property type="component" value="Unassembled WGS sequence"/>
</dbReference>
<keyword evidence="1" id="KW-0732">Signal</keyword>
<dbReference type="AlphaFoldDB" id="A0A4Q1BKN4"/>
<evidence type="ECO:0000313" key="2">
    <source>
        <dbReference type="EMBL" id="RXK38338.1"/>
    </source>
</evidence>
<evidence type="ECO:0000256" key="1">
    <source>
        <dbReference type="SAM" id="SignalP"/>
    </source>
</evidence>
<dbReference type="InterPro" id="IPR045469">
    <property type="entry name" value="Nis1"/>
</dbReference>
<evidence type="ECO:0000313" key="3">
    <source>
        <dbReference type="Proteomes" id="UP000289152"/>
    </source>
</evidence>
<feature type="signal peptide" evidence="1">
    <location>
        <begin position="1"/>
        <end position="18"/>
    </location>
</feature>
<reference evidence="2 3" key="1">
    <citation type="submission" date="2016-06" db="EMBL/GenBank/DDBJ databases">
        <title>Evolution of pathogenesis and genome organization in the Tremellales.</title>
        <authorList>
            <person name="Cuomo C."/>
            <person name="Litvintseva A."/>
            <person name="Heitman J."/>
            <person name="Chen Y."/>
            <person name="Sun S."/>
            <person name="Springer D."/>
            <person name="Dromer F."/>
            <person name="Young S."/>
            <person name="Zeng Q."/>
            <person name="Chapman S."/>
            <person name="Gujja S."/>
            <person name="Saif S."/>
            <person name="Birren B."/>
        </authorList>
    </citation>
    <scope>NUCLEOTIDE SEQUENCE [LARGE SCALE GENOMIC DNA]</scope>
    <source>
        <strain evidence="2 3">ATCC 28783</strain>
    </source>
</reference>
<accession>A0A4Q1BKN4</accession>
<evidence type="ECO:0008006" key="4">
    <source>
        <dbReference type="Google" id="ProtNLM"/>
    </source>
</evidence>
<feature type="chain" id="PRO_5020701785" description="Dolichyl-diphosphooligosaccharide--protein glycosyltransferase subunit 2" evidence="1">
    <location>
        <begin position="19"/>
        <end position="206"/>
    </location>
</feature>
<name>A0A4Q1BKN4_TREME</name>
<comment type="caution">
    <text evidence="2">The sequence shown here is derived from an EMBL/GenBank/DDBJ whole genome shotgun (WGS) entry which is preliminary data.</text>
</comment>